<sequence>MNRNDRGRHLVKLFKQETIGRALQNFRRVPYADDLLAQAPTFIADQLGRVVIARSQIARWQLDLMPQFIEEASLFVQKCQQPFDLQAMQQNSRGSHWFSICGHDRNNKTIPALSKFHKDNEEAINWFFRKGSPMSRISQCASSFVEIHFPGVAQRFQKGIALIDERYGVKAMYGLFFNFCLNASRPGQVDRVHCLPHADYKNLALAVCVVFVYGEFNHKEKCWLVMWEAGIILQIPPGVFVAYPSALFYHFNFDISNLEVCVTDGADFPTPQNSRRLDGGASGRGSCVWFNQASMWQTAEIGVDTIKQAISQGLDATCDNQAFLDSLVFAKIMGDKGQPQPTL</sequence>
<gene>
    <name evidence="1" type="ORF">BD626DRAFT_564213</name>
</gene>
<reference evidence="1 2" key="1">
    <citation type="journal article" date="2019" name="New Phytol.">
        <title>Comparative genomics reveals unique wood-decay strategies and fruiting body development in the Schizophyllaceae.</title>
        <authorList>
            <person name="Almasi E."/>
            <person name="Sahu N."/>
            <person name="Krizsan K."/>
            <person name="Balint B."/>
            <person name="Kovacs G.M."/>
            <person name="Kiss B."/>
            <person name="Cseklye J."/>
            <person name="Drula E."/>
            <person name="Henrissat B."/>
            <person name="Nagy I."/>
            <person name="Chovatia M."/>
            <person name="Adam C."/>
            <person name="LaButti K."/>
            <person name="Lipzen A."/>
            <person name="Riley R."/>
            <person name="Grigoriev I.V."/>
            <person name="Nagy L.G."/>
        </authorList>
    </citation>
    <scope>NUCLEOTIDE SEQUENCE [LARGE SCALE GENOMIC DNA]</scope>
    <source>
        <strain evidence="1 2">NL-1724</strain>
    </source>
</reference>
<evidence type="ECO:0000313" key="2">
    <source>
        <dbReference type="Proteomes" id="UP000320762"/>
    </source>
</evidence>
<accession>A0A550D0N6</accession>
<keyword evidence="2" id="KW-1185">Reference proteome</keyword>
<evidence type="ECO:0000313" key="1">
    <source>
        <dbReference type="EMBL" id="TRM70599.1"/>
    </source>
</evidence>
<dbReference type="Proteomes" id="UP000320762">
    <property type="component" value="Unassembled WGS sequence"/>
</dbReference>
<comment type="caution">
    <text evidence="1">The sequence shown here is derived from an EMBL/GenBank/DDBJ whole genome shotgun (WGS) entry which is preliminary data.</text>
</comment>
<dbReference type="AlphaFoldDB" id="A0A550D0N6"/>
<dbReference type="STRING" id="97359.A0A550D0N6"/>
<name>A0A550D0N6_9AGAR</name>
<dbReference type="Gene3D" id="3.60.130.30">
    <property type="match status" value="1"/>
</dbReference>
<dbReference type="OrthoDB" id="3266461at2759"/>
<dbReference type="EMBL" id="VDMD01000001">
    <property type="protein sequence ID" value="TRM70599.1"/>
    <property type="molecule type" value="Genomic_DNA"/>
</dbReference>
<protein>
    <submittedName>
        <fullName evidence="1">Uncharacterized protein</fullName>
    </submittedName>
</protein>
<proteinExistence type="predicted"/>
<organism evidence="1 2">
    <name type="scientific">Schizophyllum amplum</name>
    <dbReference type="NCBI Taxonomy" id="97359"/>
    <lineage>
        <taxon>Eukaryota</taxon>
        <taxon>Fungi</taxon>
        <taxon>Dikarya</taxon>
        <taxon>Basidiomycota</taxon>
        <taxon>Agaricomycotina</taxon>
        <taxon>Agaricomycetes</taxon>
        <taxon>Agaricomycetidae</taxon>
        <taxon>Agaricales</taxon>
        <taxon>Schizophyllaceae</taxon>
        <taxon>Schizophyllum</taxon>
    </lineage>
</organism>